<evidence type="ECO:0000256" key="5">
    <source>
        <dbReference type="ARBA" id="ARBA00023237"/>
    </source>
</evidence>
<keyword evidence="3" id="KW-0732">Signal</keyword>
<keyword evidence="4" id="KW-0472">Membrane</keyword>
<sequence>MKNLNKIYLLVVGISLFSCNNLIDLKPESVISVNSFWKTEEDAQGGLVGMYNQFRTFVRTDLILLGEARSEVMGNGTANADYRIKYFENSMTQSNADRNWLQLYRVVNYANLVIKYVPAISFKNEATKNATIAQAYSMRAYVYFLMVRTWGALPIITEPVEGYDPVTTYKLRSPAEEILTFIKSDIVKGNALYPGNTFNATRSFWSKPALNMLKAEVYLWTAKRLNGGNADFTAALAALNEAELSDLALQNNFADVFAYTNKGNKEILFASHFADLEASDNYFADMYTSTPTASDGITPDIIAAIGAGGGNNWWAPTALIRNQFTEDDSRRKASFLEIYMTKNGATTFSTSIVLKGKGFVTGGVRKFLDDIIIYRYADLLLLKAEAKNALGQDPSTEINKVRRRAYGEAFSKHTFINGSQPANDEAILQERLFELAFEGKRWWDLIRFNKAFEKVPSLKGKEANQYLLLWPLTLQTMSLNSKLVQNPGYN</sequence>
<gene>
    <name evidence="8" type="ORF">FDK13_25345</name>
</gene>
<dbReference type="SUPFAM" id="SSF48452">
    <property type="entry name" value="TPR-like"/>
    <property type="match status" value="1"/>
</dbReference>
<dbReference type="OrthoDB" id="5694214at2"/>
<dbReference type="Gene3D" id="1.25.40.390">
    <property type="match status" value="1"/>
</dbReference>
<feature type="domain" description="RagB/SusD" evidence="6">
    <location>
        <begin position="369"/>
        <end position="489"/>
    </location>
</feature>
<protein>
    <submittedName>
        <fullName evidence="8">RagB/SusD family nutrient uptake outer membrane protein</fullName>
    </submittedName>
</protein>
<evidence type="ECO:0000256" key="3">
    <source>
        <dbReference type="ARBA" id="ARBA00022729"/>
    </source>
</evidence>
<comment type="similarity">
    <text evidence="2">Belongs to the SusD family.</text>
</comment>
<dbReference type="GO" id="GO:0009279">
    <property type="term" value="C:cell outer membrane"/>
    <property type="evidence" value="ECO:0007669"/>
    <property type="project" value="UniProtKB-SubCell"/>
</dbReference>
<evidence type="ECO:0000259" key="6">
    <source>
        <dbReference type="Pfam" id="PF07980"/>
    </source>
</evidence>
<comment type="caution">
    <text evidence="8">The sequence shown here is derived from an EMBL/GenBank/DDBJ whole genome shotgun (WGS) entry which is preliminary data.</text>
</comment>
<evidence type="ECO:0000259" key="7">
    <source>
        <dbReference type="Pfam" id="PF14322"/>
    </source>
</evidence>
<organism evidence="8 9">
    <name type="scientific">Dyadobacter frigoris</name>
    <dbReference type="NCBI Taxonomy" id="2576211"/>
    <lineage>
        <taxon>Bacteria</taxon>
        <taxon>Pseudomonadati</taxon>
        <taxon>Bacteroidota</taxon>
        <taxon>Cytophagia</taxon>
        <taxon>Cytophagales</taxon>
        <taxon>Spirosomataceae</taxon>
        <taxon>Dyadobacter</taxon>
    </lineage>
</organism>
<proteinExistence type="inferred from homology"/>
<dbReference type="InterPro" id="IPR011990">
    <property type="entry name" value="TPR-like_helical_dom_sf"/>
</dbReference>
<dbReference type="Pfam" id="PF14322">
    <property type="entry name" value="SusD-like_3"/>
    <property type="match status" value="1"/>
</dbReference>
<dbReference type="AlphaFoldDB" id="A0A4U6CYK6"/>
<keyword evidence="9" id="KW-1185">Reference proteome</keyword>
<evidence type="ECO:0000256" key="2">
    <source>
        <dbReference type="ARBA" id="ARBA00006275"/>
    </source>
</evidence>
<dbReference type="Pfam" id="PF07980">
    <property type="entry name" value="SusD_RagB"/>
    <property type="match status" value="1"/>
</dbReference>
<dbReference type="InterPro" id="IPR012944">
    <property type="entry name" value="SusD_RagB_dom"/>
</dbReference>
<name>A0A4U6CYK6_9BACT</name>
<accession>A0A4U6CYK6</accession>
<dbReference type="Proteomes" id="UP000304900">
    <property type="component" value="Unassembled WGS sequence"/>
</dbReference>
<keyword evidence="5" id="KW-0998">Cell outer membrane</keyword>
<feature type="domain" description="SusD-like N-terminal" evidence="7">
    <location>
        <begin position="86"/>
        <end position="219"/>
    </location>
</feature>
<comment type="subcellular location">
    <subcellularLocation>
        <location evidence="1">Cell outer membrane</location>
    </subcellularLocation>
</comment>
<dbReference type="RefSeq" id="WP_137342809.1">
    <property type="nucleotide sequence ID" value="NZ_SZVO01000013.1"/>
</dbReference>
<dbReference type="EMBL" id="SZVO01000013">
    <property type="protein sequence ID" value="TKT88955.1"/>
    <property type="molecule type" value="Genomic_DNA"/>
</dbReference>
<evidence type="ECO:0000256" key="1">
    <source>
        <dbReference type="ARBA" id="ARBA00004442"/>
    </source>
</evidence>
<evidence type="ECO:0000313" key="9">
    <source>
        <dbReference type="Proteomes" id="UP000304900"/>
    </source>
</evidence>
<dbReference type="CDD" id="cd08977">
    <property type="entry name" value="SusD"/>
    <property type="match status" value="1"/>
</dbReference>
<dbReference type="InterPro" id="IPR033985">
    <property type="entry name" value="SusD-like_N"/>
</dbReference>
<evidence type="ECO:0000256" key="4">
    <source>
        <dbReference type="ARBA" id="ARBA00023136"/>
    </source>
</evidence>
<reference evidence="8 9" key="1">
    <citation type="submission" date="2019-05" db="EMBL/GenBank/DDBJ databases">
        <title>Dyadobacter AR-3-8 sp. nov., isolated from arctic soil.</title>
        <authorList>
            <person name="Chaudhary D.K."/>
        </authorList>
    </citation>
    <scope>NUCLEOTIDE SEQUENCE [LARGE SCALE GENOMIC DNA]</scope>
    <source>
        <strain evidence="8 9">AR-3-8</strain>
    </source>
</reference>
<dbReference type="PROSITE" id="PS51257">
    <property type="entry name" value="PROKAR_LIPOPROTEIN"/>
    <property type="match status" value="1"/>
</dbReference>
<evidence type="ECO:0000313" key="8">
    <source>
        <dbReference type="EMBL" id="TKT88955.1"/>
    </source>
</evidence>